<keyword evidence="2" id="KW-1185">Reference proteome</keyword>
<reference evidence="1 2" key="1">
    <citation type="submission" date="2020-02" db="EMBL/GenBank/DDBJ databases">
        <authorList>
            <person name="Dziuba M."/>
            <person name="Kuznetsov B."/>
            <person name="Mardanov A."/>
            <person name="Ravin N."/>
            <person name="Grouzdev D."/>
        </authorList>
    </citation>
    <scope>NUCLEOTIDE SEQUENCE [LARGE SCALE GENOMIC DNA]</scope>
    <source>
        <strain evidence="1 2">SpK</strain>
    </source>
</reference>
<dbReference type="RefSeq" id="WP_163674998.1">
    <property type="nucleotide sequence ID" value="NZ_JAAIYP010000011.1"/>
</dbReference>
<proteinExistence type="predicted"/>
<sequence length="291" mass="31951">MCAAPDHHALLEHLSAETAAGRMIPYLGPDVLTLGPDEPPVPSGARALAHLMSSRVAVPGRIRNNLWHTAQYIETFRHRITVDKLLAEIFKPVPEPNHLHRWIASLERVPLVVDTWYDGTMRAALAGRDDWGAVQGASKARRTTEVPWIRAFDAVGCEVEAEVARDWTTVLYKPHGAAYPDGDVLASDSDYVEVLTEIDLQTPIPGVVKERRGTCGFLFLGCRFYDQILRTFARCIIRRAAGPHYAVVPDDLTPNEIKFLKLEGITPIVLPLAEAALALTGAAPNTSATPQ</sequence>
<accession>A0A7C9US96</accession>
<gene>
    <name evidence="1" type="ORF">G4223_03330</name>
</gene>
<comment type="caution">
    <text evidence="1">The sequence shown here is derived from an EMBL/GenBank/DDBJ whole genome shotgun (WGS) entry which is preliminary data.</text>
</comment>
<name>A0A7C9US96_9PROT</name>
<evidence type="ECO:0000313" key="2">
    <source>
        <dbReference type="Proteomes" id="UP000480684"/>
    </source>
</evidence>
<dbReference type="AlphaFoldDB" id="A0A7C9US96"/>
<evidence type="ECO:0000313" key="1">
    <source>
        <dbReference type="EMBL" id="NFV79147.1"/>
    </source>
</evidence>
<protein>
    <submittedName>
        <fullName evidence="1">SIR2 family protein</fullName>
    </submittedName>
</protein>
<dbReference type="Pfam" id="PF13289">
    <property type="entry name" value="SIR2_2"/>
    <property type="match status" value="1"/>
</dbReference>
<dbReference type="EMBL" id="JAAIYP010000011">
    <property type="protein sequence ID" value="NFV79147.1"/>
    <property type="molecule type" value="Genomic_DNA"/>
</dbReference>
<organism evidence="1 2">
    <name type="scientific">Magnetospirillum aberrantis SpK</name>
    <dbReference type="NCBI Taxonomy" id="908842"/>
    <lineage>
        <taxon>Bacteria</taxon>
        <taxon>Pseudomonadati</taxon>
        <taxon>Pseudomonadota</taxon>
        <taxon>Alphaproteobacteria</taxon>
        <taxon>Rhodospirillales</taxon>
        <taxon>Rhodospirillaceae</taxon>
        <taxon>Magnetospirillum</taxon>
    </lineage>
</organism>
<dbReference type="Proteomes" id="UP000480684">
    <property type="component" value="Unassembled WGS sequence"/>
</dbReference>